<dbReference type="EMBL" id="CAJNIZ010038447">
    <property type="protein sequence ID" value="CAE7578239.1"/>
    <property type="molecule type" value="Genomic_DNA"/>
</dbReference>
<dbReference type="Gene3D" id="3.30.200.20">
    <property type="entry name" value="Phosphorylase Kinase, domain 1"/>
    <property type="match status" value="1"/>
</dbReference>
<dbReference type="Pfam" id="PF00069">
    <property type="entry name" value="Pkinase"/>
    <property type="match status" value="1"/>
</dbReference>
<name>A0A812UHU5_SYMPI</name>
<feature type="compositionally biased region" description="Acidic residues" evidence="1">
    <location>
        <begin position="1"/>
        <end position="12"/>
    </location>
</feature>
<organism evidence="3 4">
    <name type="scientific">Symbiodinium pilosum</name>
    <name type="common">Dinoflagellate</name>
    <dbReference type="NCBI Taxonomy" id="2952"/>
    <lineage>
        <taxon>Eukaryota</taxon>
        <taxon>Sar</taxon>
        <taxon>Alveolata</taxon>
        <taxon>Dinophyceae</taxon>
        <taxon>Suessiales</taxon>
        <taxon>Symbiodiniaceae</taxon>
        <taxon>Symbiodinium</taxon>
    </lineage>
</organism>
<feature type="non-terminal residue" evidence="3">
    <location>
        <position position="764"/>
    </location>
</feature>
<dbReference type="SMART" id="SM00220">
    <property type="entry name" value="S_TKc"/>
    <property type="match status" value="1"/>
</dbReference>
<reference evidence="3" key="1">
    <citation type="submission" date="2021-02" db="EMBL/GenBank/DDBJ databases">
        <authorList>
            <person name="Dougan E. K."/>
            <person name="Rhodes N."/>
            <person name="Thang M."/>
            <person name="Chan C."/>
        </authorList>
    </citation>
    <scope>NUCLEOTIDE SEQUENCE</scope>
</reference>
<feature type="domain" description="Protein kinase" evidence="2">
    <location>
        <begin position="39"/>
        <end position="298"/>
    </location>
</feature>
<dbReference type="Proteomes" id="UP000649617">
    <property type="component" value="Unassembled WGS sequence"/>
</dbReference>
<dbReference type="InterPro" id="IPR000719">
    <property type="entry name" value="Prot_kinase_dom"/>
</dbReference>
<keyword evidence="4" id="KW-1185">Reference proteome</keyword>
<dbReference type="InterPro" id="IPR008271">
    <property type="entry name" value="Ser/Thr_kinase_AS"/>
</dbReference>
<evidence type="ECO:0000313" key="3">
    <source>
        <dbReference type="EMBL" id="CAE7578239.1"/>
    </source>
</evidence>
<gene>
    <name evidence="3" type="primary">Wnk1</name>
    <name evidence="3" type="ORF">SPIL2461_LOCUS15544</name>
</gene>
<protein>
    <submittedName>
        <fullName evidence="3">Wnk1 protein</fullName>
    </submittedName>
</protein>
<dbReference type="PANTHER" id="PTHR13902">
    <property type="entry name" value="SERINE/THREONINE-PROTEIN KINASE WNK WITH NO LYSINE -RELATED"/>
    <property type="match status" value="1"/>
</dbReference>
<dbReference type="PROSITE" id="PS00108">
    <property type="entry name" value="PROTEIN_KINASE_ST"/>
    <property type="match status" value="1"/>
</dbReference>
<sequence length="764" mass="85941">DEGASSDDDNAEDANTPGDYPDNMSKDEVKEKSPLGRFVRFNRKLGSGSYKTVWLGFDNDTGMEVAWNIISFQNLDKKAKKRISDEIQMLKNLKHPKIITFINAWTNKEQEKVCFITERVTGGSLLQYIKRINAPLKLKVIRNWCRQILEGLNYLHTRPDPIIHRDLKCDNIFINGNRGDIVIGDLGLSTTLRQSCAVARSIVGTVDFIAPEIYDENYGTAVDIYAFGMVLLEMIGREQPWSECDTPGQVYKKVLAGERPRNLRRVKDELLRGIVMQCSRMKPDERPTAQQLLDHSWLEETDGNRLCELLPADEAPEEVPDVDIFPLQPQLPKIMEEDEDLQDHGDKGVLPQSQSDADLCGAQHVLPPARLDVRVSADEEARMRVLALLTAFLAARLTSAAECDTSEASLLQVGSGMSCSPVPSIRCEVQSGSMPRAHSKRQMKLVKDLDPSIQLTPWNCSLCMNDPDAATIYGVERWDGLGQRAASLINFMALAAHLKLNFGGLLPNPSEREHGVYIPKCMTELLGTNYKGIRRLAPEPHFDVCLFGADAIEDAIRGHQPWKSRQSVLIEECGNGREFVDYLTPEFQQRLRQSTRLQREKAVHFQGSSIKIAVHVRRGDLNNHEHWAHRNVADDIYMGLVGEVRQVLKELGKPAEVHVYSSTEGGAYTSKDFDTYRSEQMQVHLNGKELNDWAHMAHADVLIQAPSAFSWVPGVLNSKCVLAFDTYPKPLQDWIVHSSGQLDYTNKQRLRSCIAKKIFQSGKV</sequence>
<dbReference type="Gene3D" id="1.10.510.10">
    <property type="entry name" value="Transferase(Phosphotransferase) domain 1"/>
    <property type="match status" value="1"/>
</dbReference>
<dbReference type="GO" id="GO:0005524">
    <property type="term" value="F:ATP binding"/>
    <property type="evidence" value="ECO:0007669"/>
    <property type="project" value="InterPro"/>
</dbReference>
<comment type="caution">
    <text evidence="3">The sequence shown here is derived from an EMBL/GenBank/DDBJ whole genome shotgun (WGS) entry which is preliminary data.</text>
</comment>
<proteinExistence type="predicted"/>
<dbReference type="AlphaFoldDB" id="A0A812UHU5"/>
<dbReference type="GO" id="GO:0004672">
    <property type="term" value="F:protein kinase activity"/>
    <property type="evidence" value="ECO:0007669"/>
    <property type="project" value="InterPro"/>
</dbReference>
<dbReference type="InterPro" id="IPR050588">
    <property type="entry name" value="WNK_Ser-Thr_kinase"/>
</dbReference>
<evidence type="ECO:0000313" key="4">
    <source>
        <dbReference type="Proteomes" id="UP000649617"/>
    </source>
</evidence>
<dbReference type="SUPFAM" id="SSF56112">
    <property type="entry name" value="Protein kinase-like (PK-like)"/>
    <property type="match status" value="1"/>
</dbReference>
<evidence type="ECO:0000259" key="2">
    <source>
        <dbReference type="PROSITE" id="PS50011"/>
    </source>
</evidence>
<accession>A0A812UHU5</accession>
<evidence type="ECO:0000256" key="1">
    <source>
        <dbReference type="SAM" id="MobiDB-lite"/>
    </source>
</evidence>
<feature type="region of interest" description="Disordered" evidence="1">
    <location>
        <begin position="1"/>
        <end position="30"/>
    </location>
</feature>
<dbReference type="InterPro" id="IPR011009">
    <property type="entry name" value="Kinase-like_dom_sf"/>
</dbReference>
<dbReference type="PROSITE" id="PS50011">
    <property type="entry name" value="PROTEIN_KINASE_DOM"/>
    <property type="match status" value="1"/>
</dbReference>
<dbReference type="OrthoDB" id="411380at2759"/>